<name>A0A4V3EMJ3_9ACTN</name>
<feature type="domain" description="Gfo/Idh/MocA-like oxidoreductase N-terminal" evidence="3">
    <location>
        <begin position="6"/>
        <end position="130"/>
    </location>
</feature>
<evidence type="ECO:0000313" key="6">
    <source>
        <dbReference type="Proteomes" id="UP000295371"/>
    </source>
</evidence>
<feature type="domain" description="GFO/IDH/MocA-like oxidoreductase" evidence="4">
    <location>
        <begin position="142"/>
        <end position="256"/>
    </location>
</feature>
<sequence>MSIETVRWGIVGPGSIANNLVRDLALVPNATLTAVGSRSAERAQAFIDDHADDEGASGTPIAYGSYDELIHSPEVDVLYIATPHAQHQAIAEAALAAGKHLLVEKAFTATLDGTMAIVEAARKHDRFVMEAMWTRFLPAIVKIVELVDSGAIGEVRGVQADLCLGRPFQAGHRLFEPSTAGGALLDLGVYPVSLAQYFLGDPESVVAAASHYDNGVDASTSIQLGYSDGLLASLYCSIENAGPGRAAILGTEGWIEIPPRFHHPDRFIVHHMNWTGRADQHHEHPPIGGGYYHELVEVTESIRAGRTESAIMPLSDTVSVMKILQACADQVGLSFTEDPQIPR</sequence>
<accession>A0A4V3EMJ3</accession>
<gene>
    <name evidence="5" type="ORF">CLV29_2869</name>
</gene>
<keyword evidence="2" id="KW-0560">Oxidoreductase</keyword>
<dbReference type="Gene3D" id="3.30.360.10">
    <property type="entry name" value="Dihydrodipicolinate Reductase, domain 2"/>
    <property type="match status" value="1"/>
</dbReference>
<dbReference type="GO" id="GO:0000166">
    <property type="term" value="F:nucleotide binding"/>
    <property type="evidence" value="ECO:0007669"/>
    <property type="project" value="InterPro"/>
</dbReference>
<comment type="similarity">
    <text evidence="1">Belongs to the Gfo/Idh/MocA family.</text>
</comment>
<dbReference type="Pfam" id="PF22725">
    <property type="entry name" value="GFO_IDH_MocA_C3"/>
    <property type="match status" value="1"/>
</dbReference>
<dbReference type="InterPro" id="IPR050984">
    <property type="entry name" value="Gfo/Idh/MocA_domain"/>
</dbReference>
<evidence type="ECO:0000259" key="3">
    <source>
        <dbReference type="Pfam" id="PF01408"/>
    </source>
</evidence>
<dbReference type="OrthoDB" id="9815825at2"/>
<dbReference type="InterPro" id="IPR000683">
    <property type="entry name" value="Gfo/Idh/MocA-like_OxRdtase_N"/>
</dbReference>
<dbReference type="AlphaFoldDB" id="A0A4V3EMJ3"/>
<dbReference type="InterPro" id="IPR055170">
    <property type="entry name" value="GFO_IDH_MocA-like_dom"/>
</dbReference>
<dbReference type="Proteomes" id="UP000295371">
    <property type="component" value="Unassembled WGS sequence"/>
</dbReference>
<comment type="caution">
    <text evidence="5">The sequence shown here is derived from an EMBL/GenBank/DDBJ whole genome shotgun (WGS) entry which is preliminary data.</text>
</comment>
<dbReference type="Gene3D" id="3.40.50.720">
    <property type="entry name" value="NAD(P)-binding Rossmann-like Domain"/>
    <property type="match status" value="1"/>
</dbReference>
<dbReference type="SUPFAM" id="SSF55347">
    <property type="entry name" value="Glyceraldehyde-3-phosphate dehydrogenase-like, C-terminal domain"/>
    <property type="match status" value="1"/>
</dbReference>
<dbReference type="GO" id="GO:0016491">
    <property type="term" value="F:oxidoreductase activity"/>
    <property type="evidence" value="ECO:0007669"/>
    <property type="project" value="UniProtKB-KW"/>
</dbReference>
<keyword evidence="6" id="KW-1185">Reference proteome</keyword>
<evidence type="ECO:0000256" key="1">
    <source>
        <dbReference type="ARBA" id="ARBA00010928"/>
    </source>
</evidence>
<dbReference type="Pfam" id="PF01408">
    <property type="entry name" value="GFO_IDH_MocA"/>
    <property type="match status" value="1"/>
</dbReference>
<reference evidence="5 6" key="1">
    <citation type="submission" date="2019-03" db="EMBL/GenBank/DDBJ databases">
        <title>Genomic Encyclopedia of Archaeal and Bacterial Type Strains, Phase II (KMG-II): from individual species to whole genera.</title>
        <authorList>
            <person name="Goeker M."/>
        </authorList>
    </citation>
    <scope>NUCLEOTIDE SEQUENCE [LARGE SCALE GENOMIC DNA]</scope>
    <source>
        <strain evidence="5 6">DSM 24323</strain>
    </source>
</reference>
<dbReference type="InterPro" id="IPR036291">
    <property type="entry name" value="NAD(P)-bd_dom_sf"/>
</dbReference>
<dbReference type="RefSeq" id="WP_133755780.1">
    <property type="nucleotide sequence ID" value="NZ_SOAW01000003.1"/>
</dbReference>
<proteinExistence type="inferred from homology"/>
<organism evidence="5 6">
    <name type="scientific">Naumannella halotolerans</name>
    <dbReference type="NCBI Taxonomy" id="993414"/>
    <lineage>
        <taxon>Bacteria</taxon>
        <taxon>Bacillati</taxon>
        <taxon>Actinomycetota</taxon>
        <taxon>Actinomycetes</taxon>
        <taxon>Propionibacteriales</taxon>
        <taxon>Propionibacteriaceae</taxon>
        <taxon>Naumannella</taxon>
    </lineage>
</organism>
<evidence type="ECO:0000256" key="2">
    <source>
        <dbReference type="ARBA" id="ARBA00023002"/>
    </source>
</evidence>
<protein>
    <submittedName>
        <fullName evidence="5">Putative dehydrogenase</fullName>
    </submittedName>
</protein>
<evidence type="ECO:0000259" key="4">
    <source>
        <dbReference type="Pfam" id="PF22725"/>
    </source>
</evidence>
<dbReference type="PANTHER" id="PTHR22604">
    <property type="entry name" value="OXIDOREDUCTASES"/>
    <property type="match status" value="1"/>
</dbReference>
<dbReference type="SUPFAM" id="SSF51735">
    <property type="entry name" value="NAD(P)-binding Rossmann-fold domains"/>
    <property type="match status" value="1"/>
</dbReference>
<dbReference type="EMBL" id="SOAW01000003">
    <property type="protein sequence ID" value="TDT29848.1"/>
    <property type="molecule type" value="Genomic_DNA"/>
</dbReference>
<dbReference type="PANTHER" id="PTHR22604:SF105">
    <property type="entry name" value="TRANS-1,2-DIHYDROBENZENE-1,2-DIOL DEHYDROGENASE"/>
    <property type="match status" value="1"/>
</dbReference>
<evidence type="ECO:0000313" key="5">
    <source>
        <dbReference type="EMBL" id="TDT29848.1"/>
    </source>
</evidence>